<protein>
    <recommendedName>
        <fullName evidence="1">LysR substrate-binding domain-containing protein</fullName>
    </recommendedName>
</protein>
<dbReference type="KEGG" id="moc:BB934_32460"/>
<proteinExistence type="predicted"/>
<dbReference type="Pfam" id="PF03466">
    <property type="entry name" value="LysR_substrate"/>
    <property type="match status" value="1"/>
</dbReference>
<dbReference type="Gene3D" id="3.40.190.290">
    <property type="match status" value="1"/>
</dbReference>
<dbReference type="EMBL" id="CP016617">
    <property type="protein sequence ID" value="ANY82935.1"/>
    <property type="molecule type" value="Genomic_DNA"/>
</dbReference>
<dbReference type="RefSeq" id="WP_157934464.1">
    <property type="nucleotide sequence ID" value="NZ_CP016617.1"/>
</dbReference>
<feature type="domain" description="LysR substrate-binding" evidence="1">
    <location>
        <begin position="5"/>
        <end position="203"/>
    </location>
</feature>
<reference evidence="2" key="1">
    <citation type="submission" date="2016-07" db="EMBL/GenBank/DDBJ databases">
        <title>Microvirga ossetica sp. nov. a new species of rhizobia isolated from root nodules of the legume species Vicia alpestris Steven originated from North Ossetia region in the Caucasus.</title>
        <authorList>
            <person name="Safronova V.I."/>
            <person name="Kuznetsova I.G."/>
            <person name="Sazanova A.L."/>
            <person name="Belimov A."/>
            <person name="Andronov E."/>
            <person name="Osledkin Y.S."/>
            <person name="Onishchuk O.P."/>
            <person name="Kurchak O.N."/>
            <person name="Shaposhnikov A.I."/>
            <person name="Willems A."/>
            <person name="Tikhonovich I.A."/>
        </authorList>
    </citation>
    <scope>NUCLEOTIDE SEQUENCE [LARGE SCALE GENOMIC DNA]</scope>
    <source>
        <strain evidence="2">V5/3M</strain>
        <plasmid evidence="2">unnamed1</plasmid>
    </source>
</reference>
<keyword evidence="2" id="KW-0614">Plasmid</keyword>
<dbReference type="CDD" id="cd08415">
    <property type="entry name" value="PBP2_LysR_opines_like"/>
    <property type="match status" value="1"/>
</dbReference>
<accession>A0A1B2ESI4</accession>
<dbReference type="PANTHER" id="PTHR30427:SF1">
    <property type="entry name" value="TRANSCRIPTIONAL ACTIVATOR PROTEIN LYSR"/>
    <property type="match status" value="1"/>
</dbReference>
<evidence type="ECO:0000313" key="2">
    <source>
        <dbReference type="EMBL" id="ANY82935.1"/>
    </source>
</evidence>
<dbReference type="SUPFAM" id="SSF53850">
    <property type="entry name" value="Periplasmic binding protein-like II"/>
    <property type="match status" value="1"/>
</dbReference>
<sequence>MAKLKLRVATFNALSLSFIGHILTTFLERKPGISVFHETEGSRAILDLVASREFDFGIVQLSGDYPGIDVVPLPSVPAVCVLPLGHPLEKKRVIKIGDLQGQKLIALGRNSPLRIRVDSLLSEAGVTCDKNLETTLAASACDLVSRGVGIAILDPFTVSYYGNTEIVVRQFTPNLPYEIALVFPAKSARPVLATEFEMLVREMMKLEVDALSQSLLISSSCGSSPD</sequence>
<geneLocation type="plasmid" evidence="2">
    <name>unnamed1</name>
</geneLocation>
<dbReference type="GO" id="GO:0043565">
    <property type="term" value="F:sequence-specific DNA binding"/>
    <property type="evidence" value="ECO:0007669"/>
    <property type="project" value="TreeGrafter"/>
</dbReference>
<organism evidence="2">
    <name type="scientific">Microvirga ossetica</name>
    <dbReference type="NCBI Taxonomy" id="1882682"/>
    <lineage>
        <taxon>Bacteria</taxon>
        <taxon>Pseudomonadati</taxon>
        <taxon>Pseudomonadota</taxon>
        <taxon>Alphaproteobacteria</taxon>
        <taxon>Hyphomicrobiales</taxon>
        <taxon>Methylobacteriaceae</taxon>
        <taxon>Microvirga</taxon>
    </lineage>
</organism>
<dbReference type="AlphaFoldDB" id="A0A1B2ESI4"/>
<dbReference type="GO" id="GO:0006355">
    <property type="term" value="P:regulation of DNA-templated transcription"/>
    <property type="evidence" value="ECO:0007669"/>
    <property type="project" value="InterPro"/>
</dbReference>
<evidence type="ECO:0000259" key="1">
    <source>
        <dbReference type="Pfam" id="PF03466"/>
    </source>
</evidence>
<dbReference type="InterPro" id="IPR037424">
    <property type="entry name" value="NocR_PBP2"/>
</dbReference>
<dbReference type="PANTHER" id="PTHR30427">
    <property type="entry name" value="TRANSCRIPTIONAL ACTIVATOR PROTEIN LYSR"/>
    <property type="match status" value="1"/>
</dbReference>
<dbReference type="OrthoDB" id="8479870at2"/>
<name>A0A1B2ESI4_9HYPH</name>
<dbReference type="InterPro" id="IPR005119">
    <property type="entry name" value="LysR_subst-bd"/>
</dbReference>
<gene>
    <name evidence="2" type="ORF">BB934_32460</name>
</gene>
<dbReference type="GO" id="GO:0010628">
    <property type="term" value="P:positive regulation of gene expression"/>
    <property type="evidence" value="ECO:0007669"/>
    <property type="project" value="TreeGrafter"/>
</dbReference>